<dbReference type="PRINTS" id="PR00778">
    <property type="entry name" value="HTHARSR"/>
</dbReference>
<feature type="domain" description="HTH arsR-type" evidence="4">
    <location>
        <begin position="1"/>
        <end position="94"/>
    </location>
</feature>
<evidence type="ECO:0000256" key="2">
    <source>
        <dbReference type="ARBA" id="ARBA00023125"/>
    </source>
</evidence>
<evidence type="ECO:0000256" key="3">
    <source>
        <dbReference type="ARBA" id="ARBA00023163"/>
    </source>
</evidence>
<protein>
    <submittedName>
        <fullName evidence="5">ArsR/SmtB family transcription factor</fullName>
    </submittedName>
</protein>
<dbReference type="CDD" id="cd00090">
    <property type="entry name" value="HTH_ARSR"/>
    <property type="match status" value="1"/>
</dbReference>
<dbReference type="SMART" id="SM00418">
    <property type="entry name" value="HTH_ARSR"/>
    <property type="match status" value="1"/>
</dbReference>
<dbReference type="PROSITE" id="PS50987">
    <property type="entry name" value="HTH_ARSR_2"/>
    <property type="match status" value="1"/>
</dbReference>
<dbReference type="InterPro" id="IPR011991">
    <property type="entry name" value="ArsR-like_HTH"/>
</dbReference>
<gene>
    <name evidence="5" type="ORF">ACFP90_11210</name>
</gene>
<keyword evidence="1" id="KW-0805">Transcription regulation</keyword>
<keyword evidence="3" id="KW-0804">Transcription</keyword>
<dbReference type="InterPro" id="IPR051011">
    <property type="entry name" value="Metal_resp_trans_reg"/>
</dbReference>
<evidence type="ECO:0000313" key="5">
    <source>
        <dbReference type="EMBL" id="MFC6660854.1"/>
    </source>
</evidence>
<evidence type="ECO:0000313" key="6">
    <source>
        <dbReference type="Proteomes" id="UP001596317"/>
    </source>
</evidence>
<dbReference type="RefSeq" id="WP_380056102.1">
    <property type="nucleotide sequence ID" value="NZ_JBHSWB010000001.1"/>
</dbReference>
<evidence type="ECO:0000259" key="4">
    <source>
        <dbReference type="PROSITE" id="PS50987"/>
    </source>
</evidence>
<dbReference type="Gene3D" id="1.10.10.10">
    <property type="entry name" value="Winged helix-like DNA-binding domain superfamily/Winged helix DNA-binding domain"/>
    <property type="match status" value="1"/>
</dbReference>
<reference evidence="6" key="1">
    <citation type="journal article" date="2019" name="Int. J. Syst. Evol. Microbiol.">
        <title>The Global Catalogue of Microorganisms (GCM) 10K type strain sequencing project: providing services to taxonomists for standard genome sequencing and annotation.</title>
        <authorList>
            <consortium name="The Broad Institute Genomics Platform"/>
            <consortium name="The Broad Institute Genome Sequencing Center for Infectious Disease"/>
            <person name="Wu L."/>
            <person name="Ma J."/>
        </authorList>
    </citation>
    <scope>NUCLEOTIDE SEQUENCE [LARGE SCALE GENOMIC DNA]</scope>
    <source>
        <strain evidence="6">CCUG 63830</strain>
    </source>
</reference>
<dbReference type="SUPFAM" id="SSF46785">
    <property type="entry name" value="Winged helix' DNA-binding domain"/>
    <property type="match status" value="1"/>
</dbReference>
<dbReference type="Pfam" id="PF12840">
    <property type="entry name" value="HTH_20"/>
    <property type="match status" value="1"/>
</dbReference>
<dbReference type="PANTHER" id="PTHR43132">
    <property type="entry name" value="ARSENICAL RESISTANCE OPERON REPRESSOR ARSR-RELATED"/>
    <property type="match status" value="1"/>
</dbReference>
<comment type="caution">
    <text evidence="5">The sequence shown here is derived from an EMBL/GenBank/DDBJ whole genome shotgun (WGS) entry which is preliminary data.</text>
</comment>
<dbReference type="InterPro" id="IPR036388">
    <property type="entry name" value="WH-like_DNA-bd_sf"/>
</dbReference>
<dbReference type="PANTHER" id="PTHR43132:SF2">
    <property type="entry name" value="ARSENICAL RESISTANCE OPERON REPRESSOR ARSR-RELATED"/>
    <property type="match status" value="1"/>
</dbReference>
<dbReference type="EMBL" id="JBHSWB010000001">
    <property type="protein sequence ID" value="MFC6660854.1"/>
    <property type="molecule type" value="Genomic_DNA"/>
</dbReference>
<dbReference type="InterPro" id="IPR036390">
    <property type="entry name" value="WH_DNA-bd_sf"/>
</dbReference>
<name>A0ABW1ZK67_9DEIO</name>
<dbReference type="InterPro" id="IPR001845">
    <property type="entry name" value="HTH_ArsR_DNA-bd_dom"/>
</dbReference>
<proteinExistence type="predicted"/>
<sequence length="108" mass="11318">MSADLAARAALFRALGHPARLGLLRLIWTQEASGDALARLMHLAPATVSHHLAQLAEAGLIATRQDGHHRLHRAQAAALNLNLGDVVRGAALPPRAPTPTVTACCGPF</sequence>
<organism evidence="5 6">
    <name type="scientific">Deinococcus multiflagellatus</name>
    <dbReference type="NCBI Taxonomy" id="1656887"/>
    <lineage>
        <taxon>Bacteria</taxon>
        <taxon>Thermotogati</taxon>
        <taxon>Deinococcota</taxon>
        <taxon>Deinococci</taxon>
        <taxon>Deinococcales</taxon>
        <taxon>Deinococcaceae</taxon>
        <taxon>Deinococcus</taxon>
    </lineage>
</organism>
<keyword evidence="2" id="KW-0238">DNA-binding</keyword>
<dbReference type="NCBIfam" id="NF033788">
    <property type="entry name" value="HTH_metalloreg"/>
    <property type="match status" value="1"/>
</dbReference>
<evidence type="ECO:0000256" key="1">
    <source>
        <dbReference type="ARBA" id="ARBA00023015"/>
    </source>
</evidence>
<accession>A0ABW1ZK67</accession>
<dbReference type="Proteomes" id="UP001596317">
    <property type="component" value="Unassembled WGS sequence"/>
</dbReference>
<keyword evidence="6" id="KW-1185">Reference proteome</keyword>